<dbReference type="OrthoDB" id="3863715at2759"/>
<comment type="caution">
    <text evidence="5">The sequence shown here is derived from an EMBL/GenBank/DDBJ whole genome shotgun (WGS) entry which is preliminary data.</text>
</comment>
<protein>
    <recommendedName>
        <fullName evidence="4">CCHC-type domain-containing protein</fullName>
    </recommendedName>
</protein>
<gene>
    <name evidence="5" type="ORF">LCOR_11499.1</name>
</gene>
<dbReference type="InterPro" id="IPR005162">
    <property type="entry name" value="Retrotrans_gag_dom"/>
</dbReference>
<dbReference type="SUPFAM" id="SSF57756">
    <property type="entry name" value="Retrovirus zinc finger-like domains"/>
    <property type="match status" value="1"/>
</dbReference>
<keyword evidence="6" id="KW-1185">Reference proteome</keyword>
<name>A0A068SED4_9FUNG</name>
<keyword evidence="1" id="KW-0479">Metal-binding</keyword>
<evidence type="ECO:0000313" key="5">
    <source>
        <dbReference type="EMBL" id="CDH60718.1"/>
    </source>
</evidence>
<dbReference type="AlphaFoldDB" id="A0A068SED4"/>
<dbReference type="Gene3D" id="4.10.60.10">
    <property type="entry name" value="Zinc finger, CCHC-type"/>
    <property type="match status" value="1"/>
</dbReference>
<accession>A0A068SED4</accession>
<dbReference type="SMART" id="SM00343">
    <property type="entry name" value="ZnF_C2HC"/>
    <property type="match status" value="1"/>
</dbReference>
<dbReference type="PROSITE" id="PS50158">
    <property type="entry name" value="ZF_CCHC"/>
    <property type="match status" value="1"/>
</dbReference>
<dbReference type="PANTHER" id="PTHR33223">
    <property type="entry name" value="CCHC-TYPE DOMAIN-CONTAINING PROTEIN"/>
    <property type="match status" value="1"/>
</dbReference>
<dbReference type="InterPro" id="IPR036875">
    <property type="entry name" value="Znf_CCHC_sf"/>
</dbReference>
<evidence type="ECO:0000256" key="3">
    <source>
        <dbReference type="SAM" id="MobiDB-lite"/>
    </source>
</evidence>
<proteinExistence type="predicted"/>
<dbReference type="PANTHER" id="PTHR33223:SF6">
    <property type="entry name" value="CCHC-TYPE DOMAIN-CONTAINING PROTEIN"/>
    <property type="match status" value="1"/>
</dbReference>
<feature type="domain" description="CCHC-type" evidence="4">
    <location>
        <begin position="309"/>
        <end position="324"/>
    </location>
</feature>
<dbReference type="VEuPathDB" id="FungiDB:LCOR_11499.1"/>
<dbReference type="Pfam" id="PF03732">
    <property type="entry name" value="Retrotrans_gag"/>
    <property type="match status" value="1"/>
</dbReference>
<dbReference type="Proteomes" id="UP000027586">
    <property type="component" value="Unassembled WGS sequence"/>
</dbReference>
<reference evidence="5" key="1">
    <citation type="submission" date="2013-08" db="EMBL/GenBank/DDBJ databases">
        <title>Gene expansion shapes genome architecture in the human pathogen Lichtheimia corymbifera: an evolutionary genomics analysis in the ancient terrestrial Mucorales (Mucoromycotina).</title>
        <authorList>
            <person name="Schwartze V.U."/>
            <person name="Winter S."/>
            <person name="Shelest E."/>
            <person name="Marcet-Houben M."/>
            <person name="Horn F."/>
            <person name="Wehner S."/>
            <person name="Hoffmann K."/>
            <person name="Riege K."/>
            <person name="Sammeth M."/>
            <person name="Nowrousian M."/>
            <person name="Valiante V."/>
            <person name="Linde J."/>
            <person name="Jacobsen I.D."/>
            <person name="Marz M."/>
            <person name="Brakhage A.A."/>
            <person name="Gabaldon T."/>
            <person name="Bocker S."/>
            <person name="Voigt K."/>
        </authorList>
    </citation>
    <scope>NUCLEOTIDE SEQUENCE [LARGE SCALE GENOMIC DNA]</scope>
    <source>
        <strain evidence="5">FSU 9682</strain>
    </source>
</reference>
<feature type="region of interest" description="Disordered" evidence="3">
    <location>
        <begin position="1"/>
        <end position="22"/>
    </location>
</feature>
<feature type="region of interest" description="Disordered" evidence="3">
    <location>
        <begin position="256"/>
        <end position="283"/>
    </location>
</feature>
<feature type="compositionally biased region" description="Polar residues" evidence="3">
    <location>
        <begin position="265"/>
        <end position="275"/>
    </location>
</feature>
<evidence type="ECO:0000259" key="4">
    <source>
        <dbReference type="PROSITE" id="PS50158"/>
    </source>
</evidence>
<feature type="region of interest" description="Disordered" evidence="3">
    <location>
        <begin position="323"/>
        <end position="342"/>
    </location>
</feature>
<dbReference type="EMBL" id="CBTN010000104">
    <property type="protein sequence ID" value="CDH60718.1"/>
    <property type="molecule type" value="Genomic_DNA"/>
</dbReference>
<dbReference type="Pfam" id="PF00098">
    <property type="entry name" value="zf-CCHC"/>
    <property type="match status" value="1"/>
</dbReference>
<evidence type="ECO:0000256" key="2">
    <source>
        <dbReference type="SAM" id="Coils"/>
    </source>
</evidence>
<dbReference type="GO" id="GO:0003676">
    <property type="term" value="F:nucleic acid binding"/>
    <property type="evidence" value="ECO:0007669"/>
    <property type="project" value="InterPro"/>
</dbReference>
<feature type="coiled-coil region" evidence="2">
    <location>
        <begin position="34"/>
        <end position="65"/>
    </location>
</feature>
<keyword evidence="1" id="KW-0863">Zinc-finger</keyword>
<evidence type="ECO:0000313" key="6">
    <source>
        <dbReference type="Proteomes" id="UP000027586"/>
    </source>
</evidence>
<dbReference type="InterPro" id="IPR001878">
    <property type="entry name" value="Znf_CCHC"/>
</dbReference>
<keyword evidence="1" id="KW-0862">Zinc</keyword>
<keyword evidence="2" id="KW-0175">Coiled coil</keyword>
<dbReference type="GO" id="GO:0008270">
    <property type="term" value="F:zinc ion binding"/>
    <property type="evidence" value="ECO:0007669"/>
    <property type="project" value="UniProtKB-KW"/>
</dbReference>
<evidence type="ECO:0000256" key="1">
    <source>
        <dbReference type="PROSITE-ProRule" id="PRU00047"/>
    </source>
</evidence>
<sequence>MNPIHHQGNYRTPRQEIPDSDEETSVDIIVNQGMADQQAIIQVILEQLRNQQEELILLRRETQATHSGLPASNIKPVKPDVFRGERSTGAVEAWLHTVEKYCELTRLNDQERVLFATTLLRDSAATWWRHLERSIDENTGESEAPKDWTDFKDLFRKEFRPSNATQMARQRLEKLRQHNSIRDYIIKFRNIMLDLPDMFEEDAIHQFIQGLQYEPRLQVFLKAPTSLKSAYSAAEAYEAAVECARGVRDPFINNQRHGQNGHPDNFNSQGNTHMTRPTGDGPTPMDLDALYTNRRSNRGFGKHSGTIQCHNCQGYGHIARQCPSPRRGDKNVQPLKGKAWRV</sequence>
<organism evidence="5 6">
    <name type="scientific">Lichtheimia corymbifera JMRC:FSU:9682</name>
    <dbReference type="NCBI Taxonomy" id="1263082"/>
    <lineage>
        <taxon>Eukaryota</taxon>
        <taxon>Fungi</taxon>
        <taxon>Fungi incertae sedis</taxon>
        <taxon>Mucoromycota</taxon>
        <taxon>Mucoromycotina</taxon>
        <taxon>Mucoromycetes</taxon>
        <taxon>Mucorales</taxon>
        <taxon>Lichtheimiaceae</taxon>
        <taxon>Lichtheimia</taxon>
    </lineage>
</organism>